<dbReference type="EMBL" id="VHIV01000001">
    <property type="protein sequence ID" value="TPV46134.1"/>
    <property type="molecule type" value="Genomic_DNA"/>
</dbReference>
<name>A0AC61T9P4_9BACI</name>
<evidence type="ECO:0000313" key="1">
    <source>
        <dbReference type="EMBL" id="TPV46134.1"/>
    </source>
</evidence>
<comment type="caution">
    <text evidence="1">The sequence shown here is derived from an EMBL/GenBank/DDBJ whole genome shotgun (WGS) entry which is preliminary data.</text>
</comment>
<keyword evidence="2" id="KW-1185">Reference proteome</keyword>
<sequence>MENIKNSPLVSILIPTYNRPHYFKIALESALAQTYSNIEIIVGDDSTNNETEKLIYRHYLHKYKHITYIRNTSTLGQFHNSLMLLEQSNGEYINFLMDDDILYNNKIEKMMFYFQKDLNKNLALITSYRTWINDNGDIIEQHPSMKKLYDEDTLLNGKDFGNRMLMAGQNIIGEPTIVLFRKSLLTEPFGTLNSRKYGCSVDMASWIHLLSKGDAMYITEPLSSFRVHSGQQVRHKFLEGCEDFSQLVLTSKKYGFLQDPKHYKKGLIRAYGWYKNAFKYYNLFPNLIPDINTHARLSYCLNMITKELRAI</sequence>
<reference evidence="1" key="1">
    <citation type="submission" date="2019-06" db="EMBL/GenBank/DDBJ databases">
        <title>Draft genome sequence of Bacillus sp. strain MHSD28.</title>
        <authorList>
            <person name="Makuwa S.C."/>
            <person name="Serepa-Dlamini M.H."/>
        </authorList>
    </citation>
    <scope>NUCLEOTIDE SEQUENCE</scope>
    <source>
        <strain evidence="1">MHSD28</strain>
    </source>
</reference>
<accession>A0AC61T9P4</accession>
<evidence type="ECO:0000313" key="2">
    <source>
        <dbReference type="Proteomes" id="UP000317636"/>
    </source>
</evidence>
<dbReference type="Proteomes" id="UP000317636">
    <property type="component" value="Unassembled WGS sequence"/>
</dbReference>
<protein>
    <submittedName>
        <fullName evidence="1">Glycosyltransferase family 2 protein</fullName>
    </submittedName>
</protein>
<proteinExistence type="predicted"/>
<gene>
    <name evidence="1" type="ORF">FJ659_02460</name>
</gene>
<organism evidence="1 2">
    <name type="scientific">Bacillus dicomae</name>
    <dbReference type="NCBI Taxonomy" id="3088378"/>
    <lineage>
        <taxon>Bacteria</taxon>
        <taxon>Bacillati</taxon>
        <taxon>Bacillota</taxon>
        <taxon>Bacilli</taxon>
        <taxon>Bacillales</taxon>
        <taxon>Bacillaceae</taxon>
        <taxon>Bacillus</taxon>
        <taxon>Bacillus cereus group</taxon>
    </lineage>
</organism>